<sequence length="61" mass="7068">MQSLDRRFWPTLTYPSLKEGISPVARMFQSPVDYEEMLTMVWPRIIPGLTSRPSVRLVCLA</sequence>
<keyword evidence="2" id="KW-1185">Reference proteome</keyword>
<dbReference type="EMBL" id="AFRT01000306">
    <property type="protein sequence ID" value="ELU44440.1"/>
    <property type="molecule type" value="Genomic_DNA"/>
</dbReference>
<dbReference type="HOGENOM" id="CLU_2924304_0_0_1"/>
<organism evidence="1 2">
    <name type="scientific">Thanatephorus cucumeris (strain AG1-IA)</name>
    <name type="common">Rice sheath blight fungus</name>
    <name type="synonym">Rhizoctonia solani</name>
    <dbReference type="NCBI Taxonomy" id="983506"/>
    <lineage>
        <taxon>Eukaryota</taxon>
        <taxon>Fungi</taxon>
        <taxon>Dikarya</taxon>
        <taxon>Basidiomycota</taxon>
        <taxon>Agaricomycotina</taxon>
        <taxon>Agaricomycetes</taxon>
        <taxon>Cantharellales</taxon>
        <taxon>Ceratobasidiaceae</taxon>
        <taxon>Rhizoctonia</taxon>
        <taxon>Rhizoctonia solani AG-1</taxon>
    </lineage>
</organism>
<accession>L8X2J0</accession>
<proteinExistence type="predicted"/>
<reference evidence="1 2" key="1">
    <citation type="journal article" date="2013" name="Nat. Commun.">
        <title>The evolution and pathogenic mechanisms of the rice sheath blight pathogen.</title>
        <authorList>
            <person name="Zheng A."/>
            <person name="Lin R."/>
            <person name="Xu L."/>
            <person name="Qin P."/>
            <person name="Tang C."/>
            <person name="Ai P."/>
            <person name="Zhang D."/>
            <person name="Liu Y."/>
            <person name="Sun Z."/>
            <person name="Feng H."/>
            <person name="Wang Y."/>
            <person name="Chen Y."/>
            <person name="Liang X."/>
            <person name="Fu R."/>
            <person name="Li Q."/>
            <person name="Zhang J."/>
            <person name="Yu X."/>
            <person name="Xie Z."/>
            <person name="Ding L."/>
            <person name="Guan P."/>
            <person name="Tang J."/>
            <person name="Liang Y."/>
            <person name="Wang S."/>
            <person name="Deng Q."/>
            <person name="Li S."/>
            <person name="Zhu J."/>
            <person name="Wang L."/>
            <person name="Liu H."/>
            <person name="Li P."/>
        </authorList>
    </citation>
    <scope>NUCLEOTIDE SEQUENCE [LARGE SCALE GENOMIC DNA]</scope>
    <source>
        <strain evidence="2">AG-1 IA</strain>
    </source>
</reference>
<gene>
    <name evidence="1" type="ORF">AG1IA_01524</name>
</gene>
<name>L8X2J0_THACA</name>
<evidence type="ECO:0000313" key="1">
    <source>
        <dbReference type="EMBL" id="ELU44440.1"/>
    </source>
</evidence>
<comment type="caution">
    <text evidence="1">The sequence shown here is derived from an EMBL/GenBank/DDBJ whole genome shotgun (WGS) entry which is preliminary data.</text>
</comment>
<evidence type="ECO:0000313" key="2">
    <source>
        <dbReference type="Proteomes" id="UP000011668"/>
    </source>
</evidence>
<protein>
    <submittedName>
        <fullName evidence="1">Uncharacterized protein</fullName>
    </submittedName>
</protein>
<dbReference type="AlphaFoldDB" id="L8X2J0"/>
<dbReference type="Proteomes" id="UP000011668">
    <property type="component" value="Unassembled WGS sequence"/>
</dbReference>